<evidence type="ECO:0000256" key="13">
    <source>
        <dbReference type="PIRSR" id="PIRSR000239-1"/>
    </source>
</evidence>
<organism evidence="15 16">
    <name type="scientific">Chitinophaga jiangningensis</name>
    <dbReference type="NCBI Taxonomy" id="1419482"/>
    <lineage>
        <taxon>Bacteria</taxon>
        <taxon>Pseudomonadati</taxon>
        <taxon>Bacteroidota</taxon>
        <taxon>Chitinophagia</taxon>
        <taxon>Chitinophagales</taxon>
        <taxon>Chitinophagaceae</taxon>
        <taxon>Chitinophaga</taxon>
    </lineage>
</organism>
<evidence type="ECO:0000256" key="2">
    <source>
        <dbReference type="ARBA" id="ARBA00011245"/>
    </source>
</evidence>
<dbReference type="PANTHER" id="PTHR42801">
    <property type="entry name" value="THIOREDOXIN-DEPENDENT PEROXIDE REDUCTASE"/>
    <property type="match status" value="1"/>
</dbReference>
<dbReference type="InterPro" id="IPR050924">
    <property type="entry name" value="Peroxiredoxin_BCP/PrxQ"/>
</dbReference>
<dbReference type="Gene3D" id="3.40.30.10">
    <property type="entry name" value="Glutaredoxin"/>
    <property type="match status" value="1"/>
</dbReference>
<dbReference type="PROSITE" id="PS51352">
    <property type="entry name" value="THIOREDOXIN_2"/>
    <property type="match status" value="1"/>
</dbReference>
<dbReference type="EMBL" id="FRBL01000007">
    <property type="protein sequence ID" value="SHM25725.1"/>
    <property type="molecule type" value="Genomic_DNA"/>
</dbReference>
<dbReference type="STRING" id="1419482.SAMN05444266_107160"/>
<comment type="subunit">
    <text evidence="2">Monomer.</text>
</comment>
<evidence type="ECO:0000256" key="7">
    <source>
        <dbReference type="ARBA" id="ARBA00023157"/>
    </source>
</evidence>
<dbReference type="SUPFAM" id="SSF52833">
    <property type="entry name" value="Thioredoxin-like"/>
    <property type="match status" value="1"/>
</dbReference>
<dbReference type="PIRSF" id="PIRSF000239">
    <property type="entry name" value="AHPC"/>
    <property type="match status" value="1"/>
</dbReference>
<feature type="active site" description="Cysteine sulfenic acid (-SOH) intermediate; for peroxidase activity" evidence="13">
    <location>
        <position position="46"/>
    </location>
</feature>
<evidence type="ECO:0000259" key="14">
    <source>
        <dbReference type="PROSITE" id="PS51352"/>
    </source>
</evidence>
<reference evidence="15 16" key="1">
    <citation type="submission" date="2016-11" db="EMBL/GenBank/DDBJ databases">
        <authorList>
            <person name="Jaros S."/>
            <person name="Januszkiewicz K."/>
            <person name="Wedrychowicz H."/>
        </authorList>
    </citation>
    <scope>NUCLEOTIDE SEQUENCE [LARGE SCALE GENOMIC DNA]</scope>
    <source>
        <strain evidence="15 16">DSM 27406</strain>
    </source>
</reference>
<keyword evidence="7" id="KW-1015">Disulfide bond</keyword>
<feature type="domain" description="Thioredoxin" evidence="14">
    <location>
        <begin position="4"/>
        <end position="153"/>
    </location>
</feature>
<keyword evidence="5" id="KW-0049">Antioxidant</keyword>
<evidence type="ECO:0000256" key="6">
    <source>
        <dbReference type="ARBA" id="ARBA00023002"/>
    </source>
</evidence>
<dbReference type="GO" id="GO:0045454">
    <property type="term" value="P:cell redox homeostasis"/>
    <property type="evidence" value="ECO:0007669"/>
    <property type="project" value="TreeGrafter"/>
</dbReference>
<dbReference type="AlphaFoldDB" id="A0A1M7HBA4"/>
<dbReference type="GO" id="GO:0034599">
    <property type="term" value="P:cellular response to oxidative stress"/>
    <property type="evidence" value="ECO:0007669"/>
    <property type="project" value="TreeGrafter"/>
</dbReference>
<dbReference type="Proteomes" id="UP000184420">
    <property type="component" value="Unassembled WGS sequence"/>
</dbReference>
<comment type="similarity">
    <text evidence="10">Belongs to the peroxiredoxin family. BCP/PrxQ subfamily.</text>
</comment>
<keyword evidence="6" id="KW-0560">Oxidoreductase</keyword>
<evidence type="ECO:0000256" key="3">
    <source>
        <dbReference type="ARBA" id="ARBA00013017"/>
    </source>
</evidence>
<dbReference type="EC" id="1.11.1.24" evidence="3"/>
<comment type="function">
    <text evidence="1">Thiol-specific peroxidase that catalyzes the reduction of hydrogen peroxide and organic hydroperoxides to water and alcohols, respectively. Plays a role in cell protection against oxidative stress by detoxifying peroxides and as sensor of hydrogen peroxide-mediated signaling events.</text>
</comment>
<dbReference type="PANTHER" id="PTHR42801:SF4">
    <property type="entry name" value="AHPC_TSA FAMILY PROTEIN"/>
    <property type="match status" value="1"/>
</dbReference>
<keyword evidence="16" id="KW-1185">Reference proteome</keyword>
<dbReference type="GO" id="GO:0005737">
    <property type="term" value="C:cytoplasm"/>
    <property type="evidence" value="ECO:0007669"/>
    <property type="project" value="TreeGrafter"/>
</dbReference>
<evidence type="ECO:0000256" key="9">
    <source>
        <dbReference type="ARBA" id="ARBA00032824"/>
    </source>
</evidence>
<dbReference type="Pfam" id="PF00578">
    <property type="entry name" value="AhpC-TSA"/>
    <property type="match status" value="1"/>
</dbReference>
<evidence type="ECO:0000313" key="15">
    <source>
        <dbReference type="EMBL" id="SHM25725.1"/>
    </source>
</evidence>
<dbReference type="InterPro" id="IPR000866">
    <property type="entry name" value="AhpC/TSA"/>
</dbReference>
<keyword evidence="8" id="KW-0676">Redox-active center</keyword>
<evidence type="ECO:0000256" key="12">
    <source>
        <dbReference type="ARBA" id="ARBA00049091"/>
    </source>
</evidence>
<accession>A0A1M7HBA4</accession>
<dbReference type="InterPro" id="IPR036249">
    <property type="entry name" value="Thioredoxin-like_sf"/>
</dbReference>
<evidence type="ECO:0000256" key="10">
    <source>
        <dbReference type="ARBA" id="ARBA00038489"/>
    </source>
</evidence>
<protein>
    <recommendedName>
        <fullName evidence="3">thioredoxin-dependent peroxiredoxin</fullName>
        <ecNumber evidence="3">1.11.1.24</ecNumber>
    </recommendedName>
    <alternativeName>
        <fullName evidence="9">Thioredoxin peroxidase</fullName>
    </alternativeName>
    <alternativeName>
        <fullName evidence="11">Thioredoxin-dependent peroxiredoxin Bcp</fullName>
    </alternativeName>
</protein>
<sequence length="153" mass="17403">MAALKEGDKAPVFKGKDQHGKTVSLTDFKGKRVVLYFYPKDMTPGCTAQACNLRDNYSDLLKKGYAVVGVSTDSEQSHQKFIEKYELPFTLLADEDKKIVNQYGVWGEKKMMGKTYDGIHRTTFLINGEGVIDHIIKKPDTKNHTEEILEIWK</sequence>
<evidence type="ECO:0000256" key="11">
    <source>
        <dbReference type="ARBA" id="ARBA00042639"/>
    </source>
</evidence>
<evidence type="ECO:0000256" key="1">
    <source>
        <dbReference type="ARBA" id="ARBA00003330"/>
    </source>
</evidence>
<dbReference type="RefSeq" id="WP_073084134.1">
    <property type="nucleotide sequence ID" value="NZ_FRBL01000007.1"/>
</dbReference>
<dbReference type="NCBIfam" id="NF006960">
    <property type="entry name" value="PRK09437.1"/>
    <property type="match status" value="1"/>
</dbReference>
<keyword evidence="4" id="KW-0575">Peroxidase</keyword>
<name>A0A1M7HBA4_9BACT</name>
<dbReference type="InterPro" id="IPR024706">
    <property type="entry name" value="Peroxiredoxin_AhpC-typ"/>
</dbReference>
<evidence type="ECO:0000256" key="5">
    <source>
        <dbReference type="ARBA" id="ARBA00022862"/>
    </source>
</evidence>
<dbReference type="InterPro" id="IPR013766">
    <property type="entry name" value="Thioredoxin_domain"/>
</dbReference>
<dbReference type="FunFam" id="3.40.30.10:FF:000007">
    <property type="entry name" value="Thioredoxin-dependent thiol peroxidase"/>
    <property type="match status" value="1"/>
</dbReference>
<dbReference type="CDD" id="cd03017">
    <property type="entry name" value="PRX_BCP"/>
    <property type="match status" value="1"/>
</dbReference>
<dbReference type="OrthoDB" id="9812811at2"/>
<comment type="catalytic activity">
    <reaction evidence="12">
        <text>a hydroperoxide + [thioredoxin]-dithiol = an alcohol + [thioredoxin]-disulfide + H2O</text>
        <dbReference type="Rhea" id="RHEA:62620"/>
        <dbReference type="Rhea" id="RHEA-COMP:10698"/>
        <dbReference type="Rhea" id="RHEA-COMP:10700"/>
        <dbReference type="ChEBI" id="CHEBI:15377"/>
        <dbReference type="ChEBI" id="CHEBI:29950"/>
        <dbReference type="ChEBI" id="CHEBI:30879"/>
        <dbReference type="ChEBI" id="CHEBI:35924"/>
        <dbReference type="ChEBI" id="CHEBI:50058"/>
        <dbReference type="EC" id="1.11.1.24"/>
    </reaction>
</comment>
<evidence type="ECO:0000313" key="16">
    <source>
        <dbReference type="Proteomes" id="UP000184420"/>
    </source>
</evidence>
<evidence type="ECO:0000256" key="8">
    <source>
        <dbReference type="ARBA" id="ARBA00023284"/>
    </source>
</evidence>
<evidence type="ECO:0000256" key="4">
    <source>
        <dbReference type="ARBA" id="ARBA00022559"/>
    </source>
</evidence>
<gene>
    <name evidence="15" type="ORF">SAMN05444266_107160</name>
</gene>
<proteinExistence type="inferred from homology"/>
<dbReference type="GO" id="GO:0008379">
    <property type="term" value="F:thioredoxin peroxidase activity"/>
    <property type="evidence" value="ECO:0007669"/>
    <property type="project" value="TreeGrafter"/>
</dbReference>